<evidence type="ECO:0000256" key="2">
    <source>
        <dbReference type="ARBA" id="ARBA00010130"/>
    </source>
</evidence>
<dbReference type="PANTHER" id="PTHR12276">
    <property type="entry name" value="EPSIN/ENT-RELATED"/>
    <property type="match status" value="1"/>
</dbReference>
<dbReference type="GO" id="GO:0005768">
    <property type="term" value="C:endosome"/>
    <property type="evidence" value="ECO:0007669"/>
    <property type="project" value="TreeGrafter"/>
</dbReference>
<dbReference type="Proteomes" id="UP000095284">
    <property type="component" value="Unplaced"/>
</dbReference>
<dbReference type="FunFam" id="1.25.40.90:FF:000002">
    <property type="entry name" value="epsin-2 isoform X1"/>
    <property type="match status" value="1"/>
</dbReference>
<evidence type="ECO:0000256" key="4">
    <source>
        <dbReference type="ARBA" id="ARBA00022553"/>
    </source>
</evidence>
<keyword evidence="4" id="KW-0597">Phosphoprotein</keyword>
<dbReference type="Proteomes" id="UP000659654">
    <property type="component" value="Unassembled WGS sequence"/>
</dbReference>
<proteinExistence type="inferred from homology"/>
<dbReference type="EMBL" id="CAJFCV020000003">
    <property type="protein sequence ID" value="CAG9108368.1"/>
    <property type="molecule type" value="Genomic_DNA"/>
</dbReference>
<dbReference type="SUPFAM" id="SSF48464">
    <property type="entry name" value="ENTH/VHS domain"/>
    <property type="match status" value="1"/>
</dbReference>
<dbReference type="GO" id="GO:0005543">
    <property type="term" value="F:phospholipid binding"/>
    <property type="evidence" value="ECO:0007669"/>
    <property type="project" value="TreeGrafter"/>
</dbReference>
<dbReference type="GO" id="GO:0005886">
    <property type="term" value="C:plasma membrane"/>
    <property type="evidence" value="ECO:0007669"/>
    <property type="project" value="TreeGrafter"/>
</dbReference>
<dbReference type="InterPro" id="IPR013809">
    <property type="entry name" value="ENTH"/>
</dbReference>
<comment type="similarity">
    <text evidence="2">Belongs to the epsin family.</text>
</comment>
<reference evidence="12" key="1">
    <citation type="submission" date="2016-11" db="UniProtKB">
        <authorList>
            <consortium name="WormBaseParasite"/>
        </authorList>
    </citation>
    <scope>IDENTIFICATION</scope>
</reference>
<dbReference type="AlphaFoldDB" id="A0A1I7STI7"/>
<dbReference type="InterPro" id="IPR008942">
    <property type="entry name" value="ENTH_VHS"/>
</dbReference>
<dbReference type="SMART" id="SM00273">
    <property type="entry name" value="ENTH"/>
    <property type="match status" value="1"/>
</dbReference>
<dbReference type="GO" id="GO:0030125">
    <property type="term" value="C:clathrin vesicle coat"/>
    <property type="evidence" value="ECO:0007669"/>
    <property type="project" value="TreeGrafter"/>
</dbReference>
<evidence type="ECO:0000259" key="8">
    <source>
        <dbReference type="PROSITE" id="PS50942"/>
    </source>
</evidence>
<dbReference type="InterPro" id="IPR003903">
    <property type="entry name" value="UIM_dom"/>
</dbReference>
<comment type="subcellular location">
    <subcellularLocation>
        <location evidence="1">Cytoplasm</location>
    </subcellularLocation>
</comment>
<evidence type="ECO:0000256" key="5">
    <source>
        <dbReference type="ARBA" id="ARBA00022737"/>
    </source>
</evidence>
<dbReference type="eggNOG" id="KOG2056">
    <property type="taxonomic scope" value="Eukaryota"/>
</dbReference>
<dbReference type="PROSITE" id="PS50330">
    <property type="entry name" value="UIM"/>
    <property type="match status" value="1"/>
</dbReference>
<name>A0A1I7STI7_BURXY</name>
<dbReference type="GO" id="GO:0006897">
    <property type="term" value="P:endocytosis"/>
    <property type="evidence" value="ECO:0007669"/>
    <property type="project" value="TreeGrafter"/>
</dbReference>
<dbReference type="Gene3D" id="1.25.40.90">
    <property type="match status" value="1"/>
</dbReference>
<evidence type="ECO:0000256" key="6">
    <source>
        <dbReference type="ARBA" id="ARBA00023121"/>
    </source>
</evidence>
<keyword evidence="5" id="KW-0677">Repeat</keyword>
<evidence type="ECO:0000313" key="12">
    <source>
        <dbReference type="WBParaSite" id="BXY_1635700.1"/>
    </source>
</evidence>
<evidence type="ECO:0000256" key="7">
    <source>
        <dbReference type="SAM" id="MobiDB-lite"/>
    </source>
</evidence>
<dbReference type="PROSITE" id="PS50942">
    <property type="entry name" value="ENTH"/>
    <property type="match status" value="1"/>
</dbReference>
<feature type="compositionally biased region" description="Polar residues" evidence="7">
    <location>
        <begin position="363"/>
        <end position="376"/>
    </location>
</feature>
<dbReference type="Proteomes" id="UP000582659">
    <property type="component" value="Unassembled WGS sequence"/>
</dbReference>
<keyword evidence="6" id="KW-0446">Lipid-binding</keyword>
<dbReference type="EMBL" id="CAJFDI010000003">
    <property type="protein sequence ID" value="CAD5221404.1"/>
    <property type="molecule type" value="Genomic_DNA"/>
</dbReference>
<gene>
    <name evidence="9" type="ORF">BXYJ_LOCUS6661</name>
</gene>
<dbReference type="SMR" id="A0A1I7STI7"/>
<dbReference type="SMART" id="SM00726">
    <property type="entry name" value="UIM"/>
    <property type="match status" value="2"/>
</dbReference>
<feature type="region of interest" description="Disordered" evidence="7">
    <location>
        <begin position="355"/>
        <end position="376"/>
    </location>
</feature>
<keyword evidence="11" id="KW-1185">Reference proteome</keyword>
<feature type="domain" description="ENTH" evidence="8">
    <location>
        <begin position="12"/>
        <end position="143"/>
    </location>
</feature>
<organism evidence="10 12">
    <name type="scientific">Bursaphelenchus xylophilus</name>
    <name type="common">Pinewood nematode worm</name>
    <name type="synonym">Aphelenchoides xylophilus</name>
    <dbReference type="NCBI Taxonomy" id="6326"/>
    <lineage>
        <taxon>Eukaryota</taxon>
        <taxon>Metazoa</taxon>
        <taxon>Ecdysozoa</taxon>
        <taxon>Nematoda</taxon>
        <taxon>Chromadorea</taxon>
        <taxon>Rhabditida</taxon>
        <taxon>Tylenchina</taxon>
        <taxon>Tylenchomorpha</taxon>
        <taxon>Aphelenchoidea</taxon>
        <taxon>Aphelenchoididae</taxon>
        <taxon>Bursaphelenchus</taxon>
    </lineage>
</organism>
<dbReference type="WBParaSite" id="BXY_1635700.1">
    <property type="protein sequence ID" value="BXY_1635700.1"/>
    <property type="gene ID" value="BXY_1635700"/>
</dbReference>
<sequence>MSISTLRRQVKNVAYNFTDAQVKVREATSNDPWGPTTALMSEIADLTHNPMSFTEIMSMIWKRLNDHGKNWRHVYKSLVLLDYLVKCGSDKVAQQCKENIYSIETLKDFQHIEENRDQGLNVREKAKQMMALLNDEERLKNERARFQMTRKRFAQTGSGIASDGTVRGGRRHDTGAVVDSELEEARPSSIGEEEMQLQIALALSREECEKEEELRKGDAIRLQMALEESKKKKELEAKNPESALDDLLSLNLGDSAAPGPSGLGTSGINDPWAPVVSSAHVANSDPWSPVNKTAVDPLEALLGSATTAAPVQNDPWNPVQSTPAPVLVAPVPSAQSNGDPWAAFEAQTTPVAVATPTSTPTPISQNRLNSKTPESFLGENSSLVNLDNLMGPSTAQAKPASNPFVSALQTSTTPTNATNPFSAQQKPSPSLNEMMNSQRTGGSNSSATPNPVTNPFAL</sequence>
<dbReference type="GO" id="GO:0030276">
    <property type="term" value="F:clathrin binding"/>
    <property type="evidence" value="ECO:0007669"/>
    <property type="project" value="TreeGrafter"/>
</dbReference>
<feature type="region of interest" description="Disordered" evidence="7">
    <location>
        <begin position="406"/>
        <end position="458"/>
    </location>
</feature>
<evidence type="ECO:0000256" key="1">
    <source>
        <dbReference type="ARBA" id="ARBA00004496"/>
    </source>
</evidence>
<keyword evidence="3" id="KW-0963">Cytoplasm</keyword>
<evidence type="ECO:0000313" key="9">
    <source>
        <dbReference type="EMBL" id="CAD5221404.1"/>
    </source>
</evidence>
<reference evidence="9" key="2">
    <citation type="submission" date="2020-09" db="EMBL/GenBank/DDBJ databases">
        <authorList>
            <person name="Kikuchi T."/>
        </authorList>
    </citation>
    <scope>NUCLEOTIDE SEQUENCE</scope>
    <source>
        <strain evidence="9">Ka4C1</strain>
    </source>
</reference>
<protein>
    <submittedName>
        <fullName evidence="9">(pine wood nematode) hypothetical protein</fullName>
    </submittedName>
    <submittedName>
        <fullName evidence="12">ENTH domain-containing protein</fullName>
    </submittedName>
</protein>
<dbReference type="PANTHER" id="PTHR12276:SF115">
    <property type="entry name" value="FI19443P1"/>
    <property type="match status" value="1"/>
</dbReference>
<dbReference type="Pfam" id="PF01417">
    <property type="entry name" value="ENTH"/>
    <property type="match status" value="1"/>
</dbReference>
<evidence type="ECO:0000256" key="3">
    <source>
        <dbReference type="ARBA" id="ARBA00022490"/>
    </source>
</evidence>
<evidence type="ECO:0000313" key="11">
    <source>
        <dbReference type="Proteomes" id="UP000659654"/>
    </source>
</evidence>
<evidence type="ECO:0000313" key="10">
    <source>
        <dbReference type="Proteomes" id="UP000095284"/>
    </source>
</evidence>
<accession>A0A1I7STI7</accession>
<dbReference type="CDD" id="cd16990">
    <property type="entry name" value="ENTH_Epsin"/>
    <property type="match status" value="1"/>
</dbReference>
<dbReference type="OrthoDB" id="4033880at2759"/>